<dbReference type="Pfam" id="PF14321">
    <property type="entry name" value="DUF4382"/>
    <property type="match status" value="1"/>
</dbReference>
<evidence type="ECO:0000259" key="1">
    <source>
        <dbReference type="Pfam" id="PF14321"/>
    </source>
</evidence>
<keyword evidence="3" id="KW-1185">Reference proteome</keyword>
<comment type="caution">
    <text evidence="2">The sequence shown here is derived from an EMBL/GenBank/DDBJ whole genome shotgun (WGS) entry which is preliminary data.</text>
</comment>
<accession>A0A1H3LKF7</accession>
<evidence type="ECO:0000313" key="3">
    <source>
        <dbReference type="Proteomes" id="UP000199663"/>
    </source>
</evidence>
<organism evidence="2 3">
    <name type="scientific">Rhodonellum ikkaensis</name>
    <dbReference type="NCBI Taxonomy" id="336829"/>
    <lineage>
        <taxon>Bacteria</taxon>
        <taxon>Pseudomonadati</taxon>
        <taxon>Bacteroidota</taxon>
        <taxon>Cytophagia</taxon>
        <taxon>Cytophagales</taxon>
        <taxon>Cytophagaceae</taxon>
        <taxon>Rhodonellum</taxon>
    </lineage>
</organism>
<dbReference type="RefSeq" id="WP_019596482.1">
    <property type="nucleotide sequence ID" value="NZ_FNQC01000002.1"/>
</dbReference>
<feature type="domain" description="DUF4382" evidence="1">
    <location>
        <begin position="28"/>
        <end position="161"/>
    </location>
</feature>
<dbReference type="EMBL" id="FNQC01000002">
    <property type="protein sequence ID" value="SDY64863.1"/>
    <property type="molecule type" value="Genomic_DNA"/>
</dbReference>
<sequence length="266" mass="28893">MKNKLLSIFILFFLFNSCTTEDAERSKALVNIYLVDSTVSFEEIWVELLGVEVQVTGTRGQDNANPEFLPYTPSEKKVNLSALLAGNQLLVGRGEFMLGAITKMTLKLGTDNYILRKGVRTPLVFKDSEGASPSVSGNFNLSPGISHDYYLDLNLDPSAAAGSGINRTINPKIQAFSKLETGEIGGTLVPRGLKAILFAIQNSDTIRTSVDSLDAGKFLFRGLNGKYFLLIHPTDVSYKQVKVDSVLAVPGKSTALGTITLEKIKP</sequence>
<evidence type="ECO:0000313" key="2">
    <source>
        <dbReference type="EMBL" id="SDY64863.1"/>
    </source>
</evidence>
<gene>
    <name evidence="2" type="ORF">SAMN05444412_102101</name>
</gene>
<dbReference type="InterPro" id="IPR025491">
    <property type="entry name" value="DUF4382"/>
</dbReference>
<reference evidence="2 3" key="1">
    <citation type="submission" date="2016-10" db="EMBL/GenBank/DDBJ databases">
        <authorList>
            <person name="Varghese N."/>
            <person name="Submissions S."/>
        </authorList>
    </citation>
    <scope>NUCLEOTIDE SEQUENCE [LARGE SCALE GENOMIC DNA]</scope>
    <source>
        <strain evidence="2 3">DSM 17997</strain>
    </source>
</reference>
<proteinExistence type="predicted"/>
<dbReference type="Proteomes" id="UP000199663">
    <property type="component" value="Unassembled WGS sequence"/>
</dbReference>
<protein>
    <recommendedName>
        <fullName evidence="1">DUF4382 domain-containing protein</fullName>
    </recommendedName>
</protein>
<name>A0A1H3LKF7_9BACT</name>